<proteinExistence type="predicted"/>
<reference evidence="2" key="1">
    <citation type="submission" date="2022-07" db="EMBL/GenBank/DDBJ databases">
        <title>Genome Sequence of Physisporinus lineatus.</title>
        <authorList>
            <person name="Buettner E."/>
        </authorList>
    </citation>
    <scope>NUCLEOTIDE SEQUENCE</scope>
    <source>
        <strain evidence="2">VT162</strain>
    </source>
</reference>
<feature type="compositionally biased region" description="Acidic residues" evidence="1">
    <location>
        <begin position="369"/>
        <end position="380"/>
    </location>
</feature>
<evidence type="ECO:0000313" key="2">
    <source>
        <dbReference type="EMBL" id="KAJ3489869.1"/>
    </source>
</evidence>
<name>A0AAD5VC56_9APHY</name>
<dbReference type="AlphaFoldDB" id="A0AAD5VC56"/>
<evidence type="ECO:0000256" key="1">
    <source>
        <dbReference type="SAM" id="MobiDB-lite"/>
    </source>
</evidence>
<keyword evidence="3" id="KW-1185">Reference proteome</keyword>
<evidence type="ECO:0000313" key="3">
    <source>
        <dbReference type="Proteomes" id="UP001212997"/>
    </source>
</evidence>
<protein>
    <submittedName>
        <fullName evidence="2">Uncharacterized protein</fullName>
    </submittedName>
</protein>
<gene>
    <name evidence="2" type="ORF">NLI96_g1809</name>
</gene>
<feature type="region of interest" description="Disordered" evidence="1">
    <location>
        <begin position="295"/>
        <end position="391"/>
    </location>
</feature>
<accession>A0AAD5VC56</accession>
<comment type="caution">
    <text evidence="2">The sequence shown here is derived from an EMBL/GenBank/DDBJ whole genome shotgun (WGS) entry which is preliminary data.</text>
</comment>
<dbReference type="InterPro" id="IPR016197">
    <property type="entry name" value="Chromo-like_dom_sf"/>
</dbReference>
<organism evidence="2 3">
    <name type="scientific">Meripilus lineatus</name>
    <dbReference type="NCBI Taxonomy" id="2056292"/>
    <lineage>
        <taxon>Eukaryota</taxon>
        <taxon>Fungi</taxon>
        <taxon>Dikarya</taxon>
        <taxon>Basidiomycota</taxon>
        <taxon>Agaricomycotina</taxon>
        <taxon>Agaricomycetes</taxon>
        <taxon>Polyporales</taxon>
        <taxon>Meripilaceae</taxon>
        <taxon>Meripilus</taxon>
    </lineage>
</organism>
<feature type="compositionally biased region" description="Basic residues" evidence="1">
    <location>
        <begin position="320"/>
        <end position="336"/>
    </location>
</feature>
<dbReference type="SUPFAM" id="SSF54160">
    <property type="entry name" value="Chromo domain-like"/>
    <property type="match status" value="1"/>
</dbReference>
<sequence length="391" mass="43826">MKARGIHDAFHASLLRPHFPNDDRRFPGCQLHQIPGFGESPTEWTVDRILSHIGKGVEAEFEVQWSTGDVTWTPYHEIKHLQVFDEYCEALGITTINQLGTKTNGKHLPGGTMRIASLRIGGNEGTYASQLHEWLKRKDIKENKKRERETTKNAPSTYPGDPLPGYLEVFKAKHPYAPDPADHPEKVADAKKTFVPNAISGVNMTEEAFHNLLLYNERMQVQVLELAKAAAKGTSKYRDQGGHKPFPGPFPGPIPRAPISPPSIPLDPFPWPIPRPWSHQRAPEVDHRGYRGKSLSGRMGGSSPRIHYQPNGLPVPLGKGKPRYRGKKPTRGKYRGGRSFQPKTDKDVLMADDMAGSSKDPVEQQTTEDQYEESWEDTYEAPDPTEFGMDA</sequence>
<dbReference type="EMBL" id="JANAWD010000037">
    <property type="protein sequence ID" value="KAJ3489869.1"/>
    <property type="molecule type" value="Genomic_DNA"/>
</dbReference>
<dbReference type="Proteomes" id="UP001212997">
    <property type="component" value="Unassembled WGS sequence"/>
</dbReference>